<dbReference type="AlphaFoldDB" id="A0A518HFS1"/>
<reference evidence="1 2" key="1">
    <citation type="submission" date="2019-02" db="EMBL/GenBank/DDBJ databases">
        <title>Deep-cultivation of Planctomycetes and their phenomic and genomic characterization uncovers novel biology.</title>
        <authorList>
            <person name="Wiegand S."/>
            <person name="Jogler M."/>
            <person name="Boedeker C."/>
            <person name="Pinto D."/>
            <person name="Vollmers J."/>
            <person name="Rivas-Marin E."/>
            <person name="Kohn T."/>
            <person name="Peeters S.H."/>
            <person name="Heuer A."/>
            <person name="Rast P."/>
            <person name="Oberbeckmann S."/>
            <person name="Bunk B."/>
            <person name="Jeske O."/>
            <person name="Meyerdierks A."/>
            <person name="Storesund J.E."/>
            <person name="Kallscheuer N."/>
            <person name="Luecker S."/>
            <person name="Lage O.M."/>
            <person name="Pohl T."/>
            <person name="Merkel B.J."/>
            <person name="Hornburger P."/>
            <person name="Mueller R.-W."/>
            <person name="Bruemmer F."/>
            <person name="Labrenz M."/>
            <person name="Spormann A.M."/>
            <person name="Op den Camp H."/>
            <person name="Overmann J."/>
            <person name="Amann R."/>
            <person name="Jetten M.S.M."/>
            <person name="Mascher T."/>
            <person name="Medema M.H."/>
            <person name="Devos D.P."/>
            <person name="Kaster A.-K."/>
            <person name="Ovreas L."/>
            <person name="Rohde M."/>
            <person name="Galperin M.Y."/>
            <person name="Jogler C."/>
        </authorList>
    </citation>
    <scope>NUCLEOTIDE SEQUENCE [LARGE SCALE GENOMIC DNA]</scope>
    <source>
        <strain evidence="1 2">ElP</strain>
        <plasmid evidence="2">pelp_5</plasmid>
    </source>
</reference>
<evidence type="ECO:0000313" key="2">
    <source>
        <dbReference type="Proteomes" id="UP000317835"/>
    </source>
</evidence>
<evidence type="ECO:0000313" key="1">
    <source>
        <dbReference type="EMBL" id="QDV39681.1"/>
    </source>
</evidence>
<sequence>MLAAERPIKSPTHVQVQDLMLNILYPVPPDGWHVAFGFPRVLGRTTCRM</sequence>
<dbReference type="Proteomes" id="UP000317835">
    <property type="component" value="Plasmid pElP_5"/>
</dbReference>
<keyword evidence="1" id="KW-0614">Plasmid</keyword>
<organism evidence="1 2">
    <name type="scientific">Tautonia plasticadhaerens</name>
    <dbReference type="NCBI Taxonomy" id="2527974"/>
    <lineage>
        <taxon>Bacteria</taxon>
        <taxon>Pseudomonadati</taxon>
        <taxon>Planctomycetota</taxon>
        <taxon>Planctomycetia</taxon>
        <taxon>Isosphaerales</taxon>
        <taxon>Isosphaeraceae</taxon>
        <taxon>Tautonia</taxon>
    </lineage>
</organism>
<geneLocation type="plasmid" evidence="2">
    <name>pelp_5</name>
</geneLocation>
<dbReference type="EMBL" id="CP036431">
    <property type="protein sequence ID" value="QDV39681.1"/>
    <property type="molecule type" value="Genomic_DNA"/>
</dbReference>
<name>A0A518HFS1_9BACT</name>
<accession>A0A518HFS1</accession>
<proteinExistence type="predicted"/>
<gene>
    <name evidence="1" type="ORF">ElP_76530</name>
</gene>
<keyword evidence="2" id="KW-1185">Reference proteome</keyword>
<protein>
    <submittedName>
        <fullName evidence="1">Uncharacterized protein</fullName>
    </submittedName>
</protein>
<dbReference type="RefSeq" id="WP_197447244.1">
    <property type="nucleotide sequence ID" value="NZ_CP036431.1"/>
</dbReference>
<dbReference type="KEGG" id="tpla:ElP_76530"/>